<dbReference type="GO" id="GO:0003735">
    <property type="term" value="F:structural constituent of ribosome"/>
    <property type="evidence" value="ECO:0007669"/>
    <property type="project" value="InterPro"/>
</dbReference>
<name>A0A832ZW55_CALS0</name>
<dbReference type="InterPro" id="IPR023574">
    <property type="entry name" value="Ribosomal_uL4_dom_sf"/>
</dbReference>
<evidence type="ECO:0000256" key="3">
    <source>
        <dbReference type="ARBA" id="ARBA00022884"/>
    </source>
</evidence>
<comment type="similarity">
    <text evidence="1 6">Belongs to the universal ribosomal protein uL4 family.</text>
</comment>
<keyword evidence="4 6" id="KW-0689">Ribosomal protein</keyword>
<dbReference type="AlphaFoldDB" id="A0A832ZW55"/>
<evidence type="ECO:0000256" key="1">
    <source>
        <dbReference type="ARBA" id="ARBA00010528"/>
    </source>
</evidence>
<comment type="subunit">
    <text evidence="6">Part of the 50S ribosomal subunit.</text>
</comment>
<dbReference type="Gene3D" id="3.40.1370.10">
    <property type="match status" value="1"/>
</dbReference>
<evidence type="ECO:0000256" key="4">
    <source>
        <dbReference type="ARBA" id="ARBA00022980"/>
    </source>
</evidence>
<dbReference type="GO" id="GO:1990904">
    <property type="term" value="C:ribonucleoprotein complex"/>
    <property type="evidence" value="ECO:0007669"/>
    <property type="project" value="UniProtKB-KW"/>
</dbReference>
<dbReference type="GO" id="GO:0005840">
    <property type="term" value="C:ribosome"/>
    <property type="evidence" value="ECO:0007669"/>
    <property type="project" value="UniProtKB-KW"/>
</dbReference>
<comment type="function">
    <text evidence="6">One of the primary rRNA binding proteins, this protein initially binds near the 5'-end of the 23S rRNA. It is important during the early stages of 50S assembly. It makes multiple contacts with different domains of the 23S rRNA in the assembled 50S subunit and ribosome.</text>
</comment>
<sequence>MNLTSSLLKLKEEAGKAPVYGVDGEVKGEETLPKIFKAPLREDLVRRAYIHLKTHTLQPKGAFKGSGHKYSVESWGAGFGVARVARVKGRGTPKYASAGMVPSAVGGRPTHPPVPEKKIHKKLNKKERRLALVSAIAFTASPEWVRRRGHRIPEGIALPIVVEDGLEGISKTREVVELLKKLGLEQELKRCRERKIRAGKGKMRGRRYKERVGPLIVVASDRGVGEAAGNIPGVDVVEARSLSILHLAPGAHPGRLTIYTPAALSILGEKMP</sequence>
<evidence type="ECO:0000256" key="5">
    <source>
        <dbReference type="ARBA" id="ARBA00023274"/>
    </source>
</evidence>
<proteinExistence type="inferred from homology"/>
<dbReference type="GO" id="GO:0019843">
    <property type="term" value="F:rRNA binding"/>
    <property type="evidence" value="ECO:0007669"/>
    <property type="project" value="UniProtKB-UniRule"/>
</dbReference>
<gene>
    <name evidence="6" type="primary">rpl4</name>
    <name evidence="7" type="ORF">EYH45_03230</name>
</gene>
<evidence type="ECO:0000313" key="7">
    <source>
        <dbReference type="EMBL" id="HIQ29556.1"/>
    </source>
</evidence>
<keyword evidence="2 6" id="KW-0699">rRNA-binding</keyword>
<comment type="function">
    <text evidence="6">Forms part of the polypeptide exit tunnel.</text>
</comment>
<keyword evidence="3 6" id="KW-0694">RNA-binding</keyword>
<dbReference type="SUPFAM" id="SSF52166">
    <property type="entry name" value="Ribosomal protein L4"/>
    <property type="match status" value="1"/>
</dbReference>
<dbReference type="EMBL" id="DQVM01000063">
    <property type="protein sequence ID" value="HIQ29556.1"/>
    <property type="molecule type" value="Genomic_DNA"/>
</dbReference>
<dbReference type="GO" id="GO:0006412">
    <property type="term" value="P:translation"/>
    <property type="evidence" value="ECO:0007669"/>
    <property type="project" value="UniProtKB-UniRule"/>
</dbReference>
<dbReference type="NCBIfam" id="TIGR03672">
    <property type="entry name" value="rpl4p_arch"/>
    <property type="match status" value="1"/>
</dbReference>
<dbReference type="HAMAP" id="MF_01328_A">
    <property type="entry name" value="Ribosomal_uL4_A"/>
    <property type="match status" value="1"/>
</dbReference>
<dbReference type="PANTHER" id="PTHR19431">
    <property type="entry name" value="60S RIBOSOMAL PROTEIN L4"/>
    <property type="match status" value="1"/>
</dbReference>
<dbReference type="Pfam" id="PF00573">
    <property type="entry name" value="Ribosomal_L4"/>
    <property type="match status" value="1"/>
</dbReference>
<protein>
    <recommendedName>
        <fullName evidence="6">Large ribosomal subunit protein uL4</fullName>
    </recommendedName>
</protein>
<dbReference type="Proteomes" id="UP000608579">
    <property type="component" value="Unassembled WGS sequence"/>
</dbReference>
<reference evidence="7" key="1">
    <citation type="journal article" date="2020" name="ISME J.">
        <title>Gammaproteobacteria mediating utilization of methyl-, sulfur- and petroleum organic compounds in deep ocean hydrothermal plumes.</title>
        <authorList>
            <person name="Zhou Z."/>
            <person name="Liu Y."/>
            <person name="Pan J."/>
            <person name="Cron B.R."/>
            <person name="Toner B.M."/>
            <person name="Anantharaman K."/>
            <person name="Breier J.A."/>
            <person name="Dick G.J."/>
            <person name="Li M."/>
        </authorList>
    </citation>
    <scope>NUCLEOTIDE SEQUENCE</scope>
    <source>
        <strain evidence="7">SZUA-1515</strain>
    </source>
</reference>
<dbReference type="InterPro" id="IPR045240">
    <property type="entry name" value="Ribosomal_uL4_euk/arch"/>
</dbReference>
<comment type="caution">
    <text evidence="7">The sequence shown here is derived from an EMBL/GenBank/DDBJ whole genome shotgun (WGS) entry which is preliminary data.</text>
</comment>
<evidence type="ECO:0000313" key="8">
    <source>
        <dbReference type="Proteomes" id="UP000608579"/>
    </source>
</evidence>
<organism evidence="7 8">
    <name type="scientific">Caldiarchaeum subterraneum</name>
    <dbReference type="NCBI Taxonomy" id="311458"/>
    <lineage>
        <taxon>Archaea</taxon>
        <taxon>Nitrososphaerota</taxon>
        <taxon>Candidatus Caldarchaeales</taxon>
        <taxon>Candidatus Caldarchaeaceae</taxon>
        <taxon>Candidatus Caldarchaeum</taxon>
    </lineage>
</organism>
<evidence type="ECO:0000256" key="2">
    <source>
        <dbReference type="ARBA" id="ARBA00022730"/>
    </source>
</evidence>
<keyword evidence="5 6" id="KW-0687">Ribonucleoprotein</keyword>
<evidence type="ECO:0000256" key="6">
    <source>
        <dbReference type="HAMAP-Rule" id="MF_01328"/>
    </source>
</evidence>
<dbReference type="InterPro" id="IPR019970">
    <property type="entry name" value="Ribosomall_uL4-arc"/>
</dbReference>
<dbReference type="InterPro" id="IPR002136">
    <property type="entry name" value="Ribosomal_uL4"/>
</dbReference>
<accession>A0A832ZW55</accession>